<proteinExistence type="predicted"/>
<accession>M7XAJ5</accession>
<reference evidence="1" key="1">
    <citation type="submission" date="2013-01" db="EMBL/GenBank/DDBJ databases">
        <title>Genome assembly of Mariniradius saccharolyticus AK6.</title>
        <authorList>
            <person name="Vaidya B."/>
            <person name="Khatri I."/>
            <person name="Tanuku N.R.S."/>
            <person name="Subramanian S."/>
            <person name="Pinnaka A."/>
        </authorList>
    </citation>
    <scope>NUCLEOTIDE SEQUENCE [LARGE SCALE GENOMIC DNA]</scope>
    <source>
        <strain evidence="1">AK6</strain>
    </source>
</reference>
<keyword evidence="2" id="KW-1185">Reference proteome</keyword>
<protein>
    <submittedName>
        <fullName evidence="1">Uncharacterized protein</fullName>
    </submittedName>
</protein>
<gene>
    <name evidence="1" type="ORF">C943_01944</name>
</gene>
<dbReference type="AlphaFoldDB" id="M7XAJ5"/>
<dbReference type="EMBL" id="AMZY02000018">
    <property type="protein sequence ID" value="EMS31673.1"/>
    <property type="molecule type" value="Genomic_DNA"/>
</dbReference>
<dbReference type="InParanoid" id="M7XAJ5"/>
<dbReference type="Proteomes" id="UP000010953">
    <property type="component" value="Unassembled WGS sequence"/>
</dbReference>
<organism evidence="1 2">
    <name type="scientific">Mariniradius saccharolyticus AK6</name>
    <dbReference type="NCBI Taxonomy" id="1239962"/>
    <lineage>
        <taxon>Bacteria</taxon>
        <taxon>Pseudomonadati</taxon>
        <taxon>Bacteroidota</taxon>
        <taxon>Cytophagia</taxon>
        <taxon>Cytophagales</taxon>
        <taxon>Cyclobacteriaceae</taxon>
        <taxon>Mariniradius</taxon>
    </lineage>
</organism>
<evidence type="ECO:0000313" key="2">
    <source>
        <dbReference type="Proteomes" id="UP000010953"/>
    </source>
</evidence>
<evidence type="ECO:0000313" key="1">
    <source>
        <dbReference type="EMBL" id="EMS31673.1"/>
    </source>
</evidence>
<comment type="caution">
    <text evidence="1">The sequence shown here is derived from an EMBL/GenBank/DDBJ whole genome shotgun (WGS) entry which is preliminary data.</text>
</comment>
<name>M7XAJ5_9BACT</name>
<sequence>MWREFSLVGDKIGERWVLRLEESEIKLDKKTKLEKYYLKKILIYSIKFYEENFSAIKMQKNAG</sequence>